<name>A0A0R2BF52_9LACO</name>
<dbReference type="RefSeq" id="WP_057757845.1">
    <property type="nucleotide sequence ID" value="NZ_AYYK01000025.1"/>
</dbReference>
<dbReference type="PATRIC" id="fig|1423738.3.peg.1259"/>
<evidence type="ECO:0000313" key="2">
    <source>
        <dbReference type="Proteomes" id="UP000051813"/>
    </source>
</evidence>
<dbReference type="Proteomes" id="UP000051813">
    <property type="component" value="Unassembled WGS sequence"/>
</dbReference>
<proteinExistence type="predicted"/>
<dbReference type="Gene3D" id="1.20.1480.30">
    <property type="entry name" value="Designed four-helix bundle protein"/>
    <property type="match status" value="1"/>
</dbReference>
<dbReference type="STRING" id="1423738.FC84_GL001243"/>
<comment type="caution">
    <text evidence="1">The sequence shown here is derived from an EMBL/GenBank/DDBJ whole genome shotgun (WGS) entry which is preliminary data.</text>
</comment>
<dbReference type="OrthoDB" id="2310395at2"/>
<dbReference type="Pfam" id="PF12732">
    <property type="entry name" value="YtxH"/>
    <property type="match status" value="1"/>
</dbReference>
<sequence length="112" mass="12581">MAKFGFGKGLLMGAVLGTAYVLLTTEKTGKERQQGIADYFKDLTHQTNNVSDSVKEFQSALVNLKQEVEQTLKPTIADIQQSVTDFEFQAQPRLEQINETTEQLQKDLEQLS</sequence>
<evidence type="ECO:0000313" key="1">
    <source>
        <dbReference type="EMBL" id="KRM78221.1"/>
    </source>
</evidence>
<keyword evidence="2" id="KW-1185">Reference proteome</keyword>
<gene>
    <name evidence="1" type="ORF">FC84_GL001243</name>
</gene>
<dbReference type="AlphaFoldDB" id="A0A0R2BF52"/>
<reference evidence="1 2" key="1">
    <citation type="journal article" date="2015" name="Genome Announc.">
        <title>Expanding the biotechnology potential of lactobacilli through comparative genomics of 213 strains and associated genera.</title>
        <authorList>
            <person name="Sun Z."/>
            <person name="Harris H.M."/>
            <person name="McCann A."/>
            <person name="Guo C."/>
            <person name="Argimon S."/>
            <person name="Zhang W."/>
            <person name="Yang X."/>
            <person name="Jeffery I.B."/>
            <person name="Cooney J.C."/>
            <person name="Kagawa T.F."/>
            <person name="Liu W."/>
            <person name="Song Y."/>
            <person name="Salvetti E."/>
            <person name="Wrobel A."/>
            <person name="Rasinkangas P."/>
            <person name="Parkhill J."/>
            <person name="Rea M.C."/>
            <person name="O'Sullivan O."/>
            <person name="Ritari J."/>
            <person name="Douillard F.P."/>
            <person name="Paul Ross R."/>
            <person name="Yang R."/>
            <person name="Briner A.E."/>
            <person name="Felis G.E."/>
            <person name="de Vos W.M."/>
            <person name="Barrangou R."/>
            <person name="Klaenhammer T.R."/>
            <person name="Caufield P.W."/>
            <person name="Cui Y."/>
            <person name="Zhang H."/>
            <person name="O'Toole P.W."/>
        </authorList>
    </citation>
    <scope>NUCLEOTIDE SEQUENCE [LARGE SCALE GENOMIC DNA]</scope>
    <source>
        <strain evidence="1 2">DSM 20335</strain>
    </source>
</reference>
<dbReference type="InterPro" id="IPR024623">
    <property type="entry name" value="YtxH"/>
</dbReference>
<accession>A0A0R2BF52</accession>
<evidence type="ECO:0008006" key="3">
    <source>
        <dbReference type="Google" id="ProtNLM"/>
    </source>
</evidence>
<protein>
    <recommendedName>
        <fullName evidence="3">YtxH domain-containing protein</fullName>
    </recommendedName>
</protein>
<dbReference type="EMBL" id="AYYK01000025">
    <property type="protein sequence ID" value="KRM78221.1"/>
    <property type="molecule type" value="Genomic_DNA"/>
</dbReference>
<organism evidence="1 2">
    <name type="scientific">Lapidilactobacillus dextrinicus DSM 20335</name>
    <dbReference type="NCBI Taxonomy" id="1423738"/>
    <lineage>
        <taxon>Bacteria</taxon>
        <taxon>Bacillati</taxon>
        <taxon>Bacillota</taxon>
        <taxon>Bacilli</taxon>
        <taxon>Lactobacillales</taxon>
        <taxon>Lactobacillaceae</taxon>
        <taxon>Lapidilactobacillus</taxon>
    </lineage>
</organism>